<evidence type="ECO:0000256" key="1">
    <source>
        <dbReference type="SAM" id="MobiDB-lite"/>
    </source>
</evidence>
<name>A0A1Y2A243_9PLEO</name>
<evidence type="ECO:0000313" key="4">
    <source>
        <dbReference type="Proteomes" id="UP000193144"/>
    </source>
</evidence>
<evidence type="ECO:0000256" key="2">
    <source>
        <dbReference type="SAM" id="Phobius"/>
    </source>
</evidence>
<feature type="compositionally biased region" description="Basic residues" evidence="1">
    <location>
        <begin position="1"/>
        <end position="11"/>
    </location>
</feature>
<dbReference type="STRING" id="1231657.A0A1Y2A243"/>
<evidence type="ECO:0008006" key="5">
    <source>
        <dbReference type="Google" id="ProtNLM"/>
    </source>
</evidence>
<dbReference type="AlphaFoldDB" id="A0A1Y2A243"/>
<feature type="region of interest" description="Disordered" evidence="1">
    <location>
        <begin position="1"/>
        <end position="52"/>
    </location>
</feature>
<keyword evidence="2" id="KW-1133">Transmembrane helix</keyword>
<feature type="compositionally biased region" description="Basic and acidic residues" evidence="1">
    <location>
        <begin position="12"/>
        <end position="21"/>
    </location>
</feature>
<evidence type="ECO:0000313" key="3">
    <source>
        <dbReference type="EMBL" id="ORY16601.1"/>
    </source>
</evidence>
<comment type="caution">
    <text evidence="3">The sequence shown here is derived from an EMBL/GenBank/DDBJ whole genome shotgun (WGS) entry which is preliminary data.</text>
</comment>
<proteinExistence type="predicted"/>
<feature type="transmembrane region" description="Helical" evidence="2">
    <location>
        <begin position="108"/>
        <end position="130"/>
    </location>
</feature>
<keyword evidence="2" id="KW-0812">Transmembrane</keyword>
<keyword evidence="2" id="KW-0472">Membrane</keyword>
<keyword evidence="4" id="KW-1185">Reference proteome</keyword>
<sequence>MDLWNKNKKHQQLKEPPEKRISTPAGQRLSVILENGDTPGTKTRDTHRASARKSTILGLGDVPRESIEDQSNKSSGYSYSVWSDTAGEKFGALRNHKTVAKRGGWKRLALLIALVLAIVIAVAVGVAVGVSKKKHSSKSLAASASSTDAVNANAASITGGPLATLSPTDLPATPTSLSPSATPSNFPLGSYSFITFLDTVQTNCTSNPATWTCYPYTEYNTSPSKSLATFNWIITGSSGKFQISTTDNPFSLSFKNQPLVLVDQGQDTERYRFQMQQTKTVSPSSAITDDNAAVECDFESASLQAFLYTKMAKGYPDASKGESDGGPSFQTWPFAVRVEQAIGGGASTPTCYKISNGVRGQKIDANLSTQDAGNLCSCLYKNWRTPTH</sequence>
<dbReference type="Proteomes" id="UP000193144">
    <property type="component" value="Unassembled WGS sequence"/>
</dbReference>
<organism evidence="3 4">
    <name type="scientific">Clohesyomyces aquaticus</name>
    <dbReference type="NCBI Taxonomy" id="1231657"/>
    <lineage>
        <taxon>Eukaryota</taxon>
        <taxon>Fungi</taxon>
        <taxon>Dikarya</taxon>
        <taxon>Ascomycota</taxon>
        <taxon>Pezizomycotina</taxon>
        <taxon>Dothideomycetes</taxon>
        <taxon>Pleosporomycetidae</taxon>
        <taxon>Pleosporales</taxon>
        <taxon>Lindgomycetaceae</taxon>
        <taxon>Clohesyomyces</taxon>
    </lineage>
</organism>
<reference evidence="3 4" key="1">
    <citation type="submission" date="2016-07" db="EMBL/GenBank/DDBJ databases">
        <title>Pervasive Adenine N6-methylation of Active Genes in Fungi.</title>
        <authorList>
            <consortium name="DOE Joint Genome Institute"/>
            <person name="Mondo S.J."/>
            <person name="Dannebaum R.O."/>
            <person name="Kuo R.C."/>
            <person name="Labutti K."/>
            <person name="Haridas S."/>
            <person name="Kuo A."/>
            <person name="Salamov A."/>
            <person name="Ahrendt S.R."/>
            <person name="Lipzen A."/>
            <person name="Sullivan W."/>
            <person name="Andreopoulos W.B."/>
            <person name="Clum A."/>
            <person name="Lindquist E."/>
            <person name="Daum C."/>
            <person name="Ramamoorthy G.K."/>
            <person name="Gryganskyi A."/>
            <person name="Culley D."/>
            <person name="Magnuson J.K."/>
            <person name="James T.Y."/>
            <person name="O'Malley M.A."/>
            <person name="Stajich J.E."/>
            <person name="Spatafora J.W."/>
            <person name="Visel A."/>
            <person name="Grigoriev I.V."/>
        </authorList>
    </citation>
    <scope>NUCLEOTIDE SEQUENCE [LARGE SCALE GENOMIC DNA]</scope>
    <source>
        <strain evidence="3 4">CBS 115471</strain>
    </source>
</reference>
<accession>A0A1Y2A243</accession>
<protein>
    <recommendedName>
        <fullName evidence="5">Tat pathway signal sequence</fullName>
    </recommendedName>
</protein>
<dbReference type="OrthoDB" id="5296155at2759"/>
<gene>
    <name evidence="3" type="ORF">BCR34DRAFT_96402</name>
</gene>
<dbReference type="EMBL" id="MCFA01000017">
    <property type="protein sequence ID" value="ORY16601.1"/>
    <property type="molecule type" value="Genomic_DNA"/>
</dbReference>